<name>A0A100HMP4_9DEIO</name>
<sequence length="190" mass="19383">MSPTATIVLITLVLLGAVSAASASRIGGTLPFTLLLPPAAVLSVTFLSHPAGLLVAAALTVLAFTLAFAPRATAVPITSRDALLITLTLFIGLVGYATLQGGVPAPAYAMIIGLTAGCLGAVHALNPAPELALFGRNSWHTALALFTLLTFAIGATFTEWLGLLSAATLLLITFGLRALQARRSPPGDSR</sequence>
<comment type="caution">
    <text evidence="2">The sequence shown here is derived from an EMBL/GenBank/DDBJ whole genome shotgun (WGS) entry which is preliminary data.</text>
</comment>
<organism evidence="2 3">
    <name type="scientific">Deinococcus grandis</name>
    <dbReference type="NCBI Taxonomy" id="57498"/>
    <lineage>
        <taxon>Bacteria</taxon>
        <taxon>Thermotogati</taxon>
        <taxon>Deinococcota</taxon>
        <taxon>Deinococci</taxon>
        <taxon>Deinococcales</taxon>
        <taxon>Deinococcaceae</taxon>
        <taxon>Deinococcus</taxon>
    </lineage>
</organism>
<evidence type="ECO:0000313" key="3">
    <source>
        <dbReference type="Proteomes" id="UP000056209"/>
    </source>
</evidence>
<keyword evidence="3" id="KW-1185">Reference proteome</keyword>
<evidence type="ECO:0000256" key="1">
    <source>
        <dbReference type="SAM" id="Phobius"/>
    </source>
</evidence>
<feature type="transmembrane region" description="Helical" evidence="1">
    <location>
        <begin position="137"/>
        <end position="154"/>
    </location>
</feature>
<gene>
    <name evidence="2" type="ORF">DEIGR_310072</name>
</gene>
<keyword evidence="1" id="KW-0472">Membrane</keyword>
<protein>
    <recommendedName>
        <fullName evidence="4">DUF4126 domain-containing protein</fullName>
    </recommendedName>
</protein>
<feature type="transmembrane region" description="Helical" evidence="1">
    <location>
        <begin position="81"/>
        <end position="99"/>
    </location>
</feature>
<dbReference type="AlphaFoldDB" id="A0A100HMP4"/>
<keyword evidence="1" id="KW-0812">Transmembrane</keyword>
<dbReference type="Proteomes" id="UP000056209">
    <property type="component" value="Unassembled WGS sequence"/>
</dbReference>
<feature type="transmembrane region" description="Helical" evidence="1">
    <location>
        <begin position="47"/>
        <end position="69"/>
    </location>
</feature>
<dbReference type="EMBL" id="BCMS01000003">
    <property type="protein sequence ID" value="GAQ23553.1"/>
    <property type="molecule type" value="Genomic_DNA"/>
</dbReference>
<proteinExistence type="predicted"/>
<evidence type="ECO:0008006" key="4">
    <source>
        <dbReference type="Google" id="ProtNLM"/>
    </source>
</evidence>
<dbReference type="RefSeq" id="WP_153013921.1">
    <property type="nucleotide sequence ID" value="NZ_BCMS01000003.1"/>
</dbReference>
<feature type="transmembrane region" description="Helical" evidence="1">
    <location>
        <begin position="160"/>
        <end position="179"/>
    </location>
</feature>
<keyword evidence="1" id="KW-1133">Transmembrane helix</keyword>
<reference evidence="3" key="1">
    <citation type="submission" date="2015-11" db="EMBL/GenBank/DDBJ databases">
        <title>Draft Genome Sequence of the Radioresistant Bacterium Deinococcus grandis, Isolated from Freshwater Fish in Japan.</title>
        <authorList>
            <person name="Satoh K."/>
            <person name="Onodera T."/>
            <person name="Omoso K."/>
            <person name="Takeda-Yano K."/>
            <person name="Katayama T."/>
            <person name="Oono Y."/>
            <person name="Narumi I."/>
        </authorList>
    </citation>
    <scope>NUCLEOTIDE SEQUENCE [LARGE SCALE GENOMIC DNA]</scope>
    <source>
        <strain evidence="3">ATCC 43672</strain>
    </source>
</reference>
<accession>A0A100HMP4</accession>
<evidence type="ECO:0000313" key="2">
    <source>
        <dbReference type="EMBL" id="GAQ23553.1"/>
    </source>
</evidence>
<feature type="transmembrane region" description="Helical" evidence="1">
    <location>
        <begin position="105"/>
        <end position="125"/>
    </location>
</feature>
<dbReference type="OrthoDB" id="74192at2"/>